<dbReference type="NCBIfam" id="NF002086">
    <property type="entry name" value="PRK00915.1-3"/>
    <property type="match status" value="1"/>
</dbReference>
<evidence type="ECO:0000313" key="9">
    <source>
        <dbReference type="EMBL" id="KAK7305130.1"/>
    </source>
</evidence>
<keyword evidence="3" id="KW-0028">Amino-acid biosynthesis</keyword>
<dbReference type="Pfam" id="PF08502">
    <property type="entry name" value="LeuA_dimer"/>
    <property type="match status" value="1"/>
</dbReference>
<dbReference type="SUPFAM" id="SSF51569">
    <property type="entry name" value="Aldolase"/>
    <property type="match status" value="1"/>
</dbReference>
<dbReference type="InterPro" id="IPR054691">
    <property type="entry name" value="LeuA/HCS_post-cat"/>
</dbReference>
<dbReference type="Pfam" id="PF22617">
    <property type="entry name" value="HCS_D2"/>
    <property type="match status" value="1"/>
</dbReference>
<dbReference type="Pfam" id="PF00682">
    <property type="entry name" value="HMGL-like"/>
    <property type="match status" value="1"/>
</dbReference>
<dbReference type="EC" id="2.3.3.13" evidence="2"/>
<evidence type="ECO:0000313" key="10">
    <source>
        <dbReference type="Proteomes" id="UP001367508"/>
    </source>
</evidence>
<dbReference type="EMBL" id="JAYMYQ010000011">
    <property type="protein sequence ID" value="KAK7305130.1"/>
    <property type="molecule type" value="Genomic_DNA"/>
</dbReference>
<dbReference type="PROSITE" id="PS50991">
    <property type="entry name" value="PYR_CT"/>
    <property type="match status" value="1"/>
</dbReference>
<evidence type="ECO:0000256" key="7">
    <source>
        <dbReference type="RuleBase" id="RU003523"/>
    </source>
</evidence>
<dbReference type="PROSITE" id="PS00815">
    <property type="entry name" value="AIPM_HOMOCIT_SYNTH_1"/>
    <property type="match status" value="1"/>
</dbReference>
<dbReference type="PROSITE" id="PS00816">
    <property type="entry name" value="AIPM_HOMOCIT_SYNTH_2"/>
    <property type="match status" value="1"/>
</dbReference>
<name>A0AAN9JTC4_CANGL</name>
<dbReference type="PANTHER" id="PTHR10277:SF74">
    <property type="entry name" value="2-ISOPROPYLMALATE SYNTHASE-RELATED"/>
    <property type="match status" value="1"/>
</dbReference>
<feature type="domain" description="Pyruvate carboxyltransferase" evidence="8">
    <location>
        <begin position="26"/>
        <end position="295"/>
    </location>
</feature>
<proteinExistence type="inferred from homology"/>
<dbReference type="InterPro" id="IPR013709">
    <property type="entry name" value="2-isopropylmalate_synth_dimer"/>
</dbReference>
<dbReference type="FunFam" id="3.20.20.70:FF:000010">
    <property type="entry name" value="2-isopropylmalate synthase"/>
    <property type="match status" value="1"/>
</dbReference>
<evidence type="ECO:0000256" key="6">
    <source>
        <dbReference type="ARBA" id="ARBA00059544"/>
    </source>
</evidence>
<dbReference type="CDD" id="cd07940">
    <property type="entry name" value="DRE_TIM_IPMS"/>
    <property type="match status" value="1"/>
</dbReference>
<keyword evidence="5" id="KW-0100">Branched-chain amino acid biosynthesis</keyword>
<dbReference type="InterPro" id="IPR000891">
    <property type="entry name" value="PYR_CT"/>
</dbReference>
<dbReference type="SMART" id="SM00917">
    <property type="entry name" value="LeuA_dimer"/>
    <property type="match status" value="1"/>
</dbReference>
<dbReference type="GO" id="GO:0009507">
    <property type="term" value="C:chloroplast"/>
    <property type="evidence" value="ECO:0007669"/>
    <property type="project" value="TreeGrafter"/>
</dbReference>
<comment type="catalytic activity">
    <reaction evidence="1">
        <text>3-methyl-2-oxobutanoate + acetyl-CoA + H2O = (2S)-2-isopropylmalate + CoA + H(+)</text>
        <dbReference type="Rhea" id="RHEA:21524"/>
        <dbReference type="ChEBI" id="CHEBI:1178"/>
        <dbReference type="ChEBI" id="CHEBI:11851"/>
        <dbReference type="ChEBI" id="CHEBI:15377"/>
        <dbReference type="ChEBI" id="CHEBI:15378"/>
        <dbReference type="ChEBI" id="CHEBI:57287"/>
        <dbReference type="ChEBI" id="CHEBI:57288"/>
        <dbReference type="EC" id="2.3.3.13"/>
    </reaction>
</comment>
<dbReference type="AlphaFoldDB" id="A0AAN9JTC4"/>
<dbReference type="GO" id="GO:0009098">
    <property type="term" value="P:L-leucine biosynthetic process"/>
    <property type="evidence" value="ECO:0007669"/>
    <property type="project" value="InterPro"/>
</dbReference>
<gene>
    <name evidence="9" type="ORF">VNO77_43030</name>
</gene>
<dbReference type="SUPFAM" id="SSF110921">
    <property type="entry name" value="2-isopropylmalate synthase LeuA, allosteric (dimerisation) domain"/>
    <property type="match status" value="1"/>
</dbReference>
<protein>
    <recommendedName>
        <fullName evidence="2">2-isopropylmalate synthase</fullName>
        <ecNumber evidence="2">2.3.3.13</ecNumber>
    </recommendedName>
</protein>
<keyword evidence="10" id="KW-1185">Reference proteome</keyword>
<dbReference type="Proteomes" id="UP001367508">
    <property type="component" value="Unassembled WGS sequence"/>
</dbReference>
<dbReference type="Gene3D" id="3.20.20.70">
    <property type="entry name" value="Aldolase class I"/>
    <property type="match status" value="1"/>
</dbReference>
<evidence type="ECO:0000256" key="1">
    <source>
        <dbReference type="ARBA" id="ARBA00000064"/>
    </source>
</evidence>
<evidence type="ECO:0000256" key="2">
    <source>
        <dbReference type="ARBA" id="ARBA00012973"/>
    </source>
</evidence>
<dbReference type="InterPro" id="IPR036230">
    <property type="entry name" value="LeuA_allosteric_dom_sf"/>
</dbReference>
<dbReference type="Gene3D" id="1.10.238.260">
    <property type="match status" value="1"/>
</dbReference>
<accession>A0AAN9JTC4</accession>
<sequence>MAVRSFIPSCADGSYIPNHIHDPSYVRILDTTLRDGEQAPGAAMTSQQKLNIARQLAMLGVDIIEAGFPSASKDDFNAVKMIAQEFGNDGYVPVIAALCRCTEKDIVTAWEAVKYAKRPRLLTFIATSPIHMDHKLRKTKDQVLQIAPYMVKFARSLGCNDVQFGFEDASRSEREFLYEIIGEVIKAGATTVGIADTVGISMPFEFGKLIMDIKANTGGIENVIIATHCHNDLGHATANTIEAARAGARQLEVTINGIGERAGNASLEEVVMTLKCRGDYVFGGLHTGIDTRHILKTSKMVEEYSGMHLQPHKPLVGANAFVHESGIHQAGMLKHRGTYEILSPEDIGHQRSHAANIVLGKLSGRHALRKRLEELGYKLMDDEVESVFSNFKAMAEKKKRITDADLKELMSDEVFHTKPIWKLGDLQVICGTMGLSTATVKLINVDGSTHDACSIGSGPVDSSYKAINLIVKEPVKLVEYSLVKVREGIDANAITQVVIHRESNHIPTHALINGDVNPTYSGTGSGMDDVVSGVEAYLVALNKMLGFKEWFISK</sequence>
<dbReference type="InterPro" id="IPR002034">
    <property type="entry name" value="AIPM/Hcit_synth_CS"/>
</dbReference>
<evidence type="ECO:0000256" key="3">
    <source>
        <dbReference type="ARBA" id="ARBA00022605"/>
    </source>
</evidence>
<dbReference type="FunFam" id="1.10.238.260:FF:000003">
    <property type="entry name" value="2-isopropylmalate synthase 1 chloroplastic"/>
    <property type="match status" value="1"/>
</dbReference>
<dbReference type="InterPro" id="IPR050073">
    <property type="entry name" value="2-IPM_HCS-like"/>
</dbReference>
<comment type="function">
    <text evidence="6">Catalyzes the condensation of the acetyl group of acetyl-CoA with 3-methyl-2-oxobutanoate (2-oxoisovalerate) to form 3-carboxy-3-hydroxy-4-methylpentanoate (2-isopropylmalate). Involved in Leu biosynthesis, but does not participate in the chain elongation of glucosinolates.</text>
</comment>
<evidence type="ECO:0000256" key="4">
    <source>
        <dbReference type="ARBA" id="ARBA00022679"/>
    </source>
</evidence>
<reference evidence="9 10" key="1">
    <citation type="submission" date="2024-01" db="EMBL/GenBank/DDBJ databases">
        <title>The genomes of 5 underutilized Papilionoideae crops provide insights into root nodulation and disease resistanc.</title>
        <authorList>
            <person name="Jiang F."/>
        </authorList>
    </citation>
    <scope>NUCLEOTIDE SEQUENCE [LARGE SCALE GENOMIC DNA]</scope>
    <source>
        <strain evidence="9">LVBAO_FW01</strain>
        <tissue evidence="9">Leaves</tissue>
    </source>
</reference>
<evidence type="ECO:0000256" key="5">
    <source>
        <dbReference type="ARBA" id="ARBA00023304"/>
    </source>
</evidence>
<dbReference type="Gene3D" id="3.30.160.270">
    <property type="match status" value="1"/>
</dbReference>
<organism evidence="9 10">
    <name type="scientific">Canavalia gladiata</name>
    <name type="common">Sword bean</name>
    <name type="synonym">Dolichos gladiatus</name>
    <dbReference type="NCBI Taxonomy" id="3824"/>
    <lineage>
        <taxon>Eukaryota</taxon>
        <taxon>Viridiplantae</taxon>
        <taxon>Streptophyta</taxon>
        <taxon>Embryophyta</taxon>
        <taxon>Tracheophyta</taxon>
        <taxon>Spermatophyta</taxon>
        <taxon>Magnoliopsida</taxon>
        <taxon>eudicotyledons</taxon>
        <taxon>Gunneridae</taxon>
        <taxon>Pentapetalae</taxon>
        <taxon>rosids</taxon>
        <taxon>fabids</taxon>
        <taxon>Fabales</taxon>
        <taxon>Fabaceae</taxon>
        <taxon>Papilionoideae</taxon>
        <taxon>50 kb inversion clade</taxon>
        <taxon>NPAAA clade</taxon>
        <taxon>indigoferoid/millettioid clade</taxon>
        <taxon>Phaseoleae</taxon>
        <taxon>Canavalia</taxon>
    </lineage>
</organism>
<dbReference type="InterPro" id="IPR013785">
    <property type="entry name" value="Aldolase_TIM"/>
</dbReference>
<evidence type="ECO:0000259" key="8">
    <source>
        <dbReference type="PROSITE" id="PS50991"/>
    </source>
</evidence>
<comment type="caution">
    <text evidence="9">The sequence shown here is derived from an EMBL/GenBank/DDBJ whole genome shotgun (WGS) entry which is preliminary data.</text>
</comment>
<dbReference type="PANTHER" id="PTHR10277">
    <property type="entry name" value="HOMOCITRATE SYNTHASE-RELATED"/>
    <property type="match status" value="1"/>
</dbReference>
<comment type="similarity">
    <text evidence="7">Belongs to the alpha-IPM synthase/homocitrate synthase family.</text>
</comment>
<keyword evidence="4 7" id="KW-0808">Transferase</keyword>
<dbReference type="GO" id="GO:0003852">
    <property type="term" value="F:2-isopropylmalate synthase activity"/>
    <property type="evidence" value="ECO:0007669"/>
    <property type="project" value="UniProtKB-EC"/>
</dbReference>